<accession>A0A7X1L0E0</accession>
<reference evidence="2 3" key="1">
    <citation type="submission" date="2020-08" db="EMBL/GenBank/DDBJ databases">
        <title>Pseudomonas sp. nov.</title>
        <authorList>
            <person name="Gieschler S."/>
            <person name="Fiedler G."/>
            <person name="Brinks E."/>
            <person name="Boehnlein C."/>
            <person name="Franz C.M.A.P."/>
            <person name="Kabisch J."/>
        </authorList>
    </citation>
    <scope>NUCLEOTIDE SEQUENCE [LARGE SCALE GENOMIC DNA]</scope>
    <source>
        <strain evidence="2 3">MBT-1</strain>
    </source>
</reference>
<dbReference type="InterPro" id="IPR054242">
    <property type="entry name" value="DUF6969"/>
</dbReference>
<gene>
    <name evidence="2" type="ORF">H7995_27195</name>
</gene>
<name>A0A7X1L0E0_9PSED</name>
<dbReference type="RefSeq" id="WP_185819230.1">
    <property type="nucleotide sequence ID" value="NZ_JACMYG010000053.1"/>
</dbReference>
<dbReference type="Pfam" id="PF22308">
    <property type="entry name" value="DUF6969"/>
    <property type="match status" value="1"/>
</dbReference>
<evidence type="ECO:0000259" key="1">
    <source>
        <dbReference type="Pfam" id="PF22308"/>
    </source>
</evidence>
<dbReference type="EMBL" id="JACMYG010000053">
    <property type="protein sequence ID" value="MBC2693472.1"/>
    <property type="molecule type" value="Genomic_DNA"/>
</dbReference>
<evidence type="ECO:0000313" key="2">
    <source>
        <dbReference type="EMBL" id="MBC2693472.1"/>
    </source>
</evidence>
<evidence type="ECO:0000313" key="3">
    <source>
        <dbReference type="Proteomes" id="UP000526003"/>
    </source>
</evidence>
<organism evidence="2 3">
    <name type="scientific">Pseudomonas kielensis</name>
    <dbReference type="NCBI Taxonomy" id="2762577"/>
    <lineage>
        <taxon>Bacteria</taxon>
        <taxon>Pseudomonadati</taxon>
        <taxon>Pseudomonadota</taxon>
        <taxon>Gammaproteobacteria</taxon>
        <taxon>Pseudomonadales</taxon>
        <taxon>Pseudomonadaceae</taxon>
        <taxon>Pseudomonas</taxon>
    </lineage>
</organism>
<comment type="caution">
    <text evidence="2">The sequence shown here is derived from an EMBL/GenBank/DDBJ whole genome shotgun (WGS) entry which is preliminary data.</text>
</comment>
<protein>
    <recommendedName>
        <fullName evidence="1">DUF6969 domain-containing protein</fullName>
    </recommendedName>
</protein>
<proteinExistence type="predicted"/>
<feature type="domain" description="DUF6969" evidence="1">
    <location>
        <begin position="36"/>
        <end position="237"/>
    </location>
</feature>
<dbReference type="Proteomes" id="UP000526003">
    <property type="component" value="Unassembled WGS sequence"/>
</dbReference>
<keyword evidence="3" id="KW-1185">Reference proteome</keyword>
<sequence>MNDQPTGFSSAVAELPIPIVQVGSISLASRHEMLSASKVIVDCQRALSKAGFNVVGEVIKGHEGFFEMNHYPDGDVFDQESHAQYYYHAHREGGLEHGHFHTFMRAQGIASDVTPMDYPQASEEWPRGDQAIAHLIAISMDPWGLPIGLFACNRWVTGETWYSSTDTINMLKDFSVDHAYPSWPTNLWLTSMLKLFRPQIEALLTHRDMVVGAWQHMHPEHDALEDRTLEITGYLSISVEEWVSALQA</sequence>
<dbReference type="AlphaFoldDB" id="A0A7X1L0E0"/>